<keyword evidence="7" id="KW-1185">Reference proteome</keyword>
<dbReference type="AlphaFoldDB" id="A0A0D5NGT0"/>
<reference evidence="6 7" key="1">
    <citation type="journal article" date="2015" name="J. Biotechnol.">
        <title>Complete genome sequence of Paenibacillus beijingensis 7188(T) (=DSM 24997(T)), a novel rhizobacterium from jujube garden soil.</title>
        <authorList>
            <person name="Kwak Y."/>
            <person name="Shin J.H."/>
        </authorList>
    </citation>
    <scope>NUCLEOTIDE SEQUENCE [LARGE SCALE GENOMIC DNA]</scope>
    <source>
        <strain evidence="6 7">DSM 24997</strain>
    </source>
</reference>
<keyword evidence="2 5" id="KW-0812">Transmembrane</keyword>
<evidence type="ECO:0000256" key="2">
    <source>
        <dbReference type="ARBA" id="ARBA00022692"/>
    </source>
</evidence>
<dbReference type="CDD" id="cd03682">
    <property type="entry name" value="ClC_sycA_like"/>
    <property type="match status" value="1"/>
</dbReference>
<dbReference type="Gene3D" id="1.10.3080.10">
    <property type="entry name" value="Clc chloride channel"/>
    <property type="match status" value="1"/>
</dbReference>
<dbReference type="InterPro" id="IPR050368">
    <property type="entry name" value="ClC-type_chloride_channel"/>
</dbReference>
<comment type="subcellular location">
    <subcellularLocation>
        <location evidence="1">Membrane</location>
        <topology evidence="1">Multi-pass membrane protein</topology>
    </subcellularLocation>
</comment>
<feature type="transmembrane region" description="Helical" evidence="5">
    <location>
        <begin position="321"/>
        <end position="340"/>
    </location>
</feature>
<evidence type="ECO:0000256" key="1">
    <source>
        <dbReference type="ARBA" id="ARBA00004141"/>
    </source>
</evidence>
<sequence>MKDGGKPVYVTLPAAFVKWIVLGGAVGLLAGSASALFLAGLDWATGARVNHPWLLYLLPIAGAAVSWLYAKFGGNSGKGNNLILEQIHDGGETIPLRMAPFTLAGTIATHLFGGSAGREGTAVQMGGALSDGLARLIRADAYDRRLLLMCGVSGGFGAVFGTPLAGAVFGLEVAAIGILRYEALIPCLSAGLIGDWTTRAWGIGHSAYSIGAVPALSAAVIAKVAAASILFGLTSRLFSELTHALKRAYAAAVPNPALRGFAGGVLIIGLVALLGTRDYIGLSLPLLEEAFRQAADPLAFLWKTIATSLTLGAGFQGGEVTPLFVIGATLGSALAPLLQLSVPFMAALGLIGVFCGAANTPIACFILGLELFGAEGAIPLFIVCSVSYLFSGHSGIYTSQRIASGKYRAFGQHEGLTGLTLAQIRRKKRE</sequence>
<accession>A0A0D5NGT0</accession>
<protein>
    <submittedName>
        <fullName evidence="6">Voltage-gated chloride channel protein</fullName>
    </submittedName>
</protein>
<proteinExistence type="predicted"/>
<dbReference type="STRING" id="1126833.VN24_07745"/>
<dbReference type="GO" id="GO:0015108">
    <property type="term" value="F:chloride transmembrane transporter activity"/>
    <property type="evidence" value="ECO:0007669"/>
    <property type="project" value="InterPro"/>
</dbReference>
<dbReference type="GO" id="GO:0016020">
    <property type="term" value="C:membrane"/>
    <property type="evidence" value="ECO:0007669"/>
    <property type="project" value="UniProtKB-SubCell"/>
</dbReference>
<dbReference type="KEGG" id="pbj:VN24_07745"/>
<evidence type="ECO:0000256" key="4">
    <source>
        <dbReference type="ARBA" id="ARBA00023136"/>
    </source>
</evidence>
<feature type="transmembrane region" description="Helical" evidence="5">
    <location>
        <begin position="20"/>
        <end position="41"/>
    </location>
</feature>
<dbReference type="RefSeq" id="WP_045669921.1">
    <property type="nucleotide sequence ID" value="NZ_CP011058.1"/>
</dbReference>
<dbReference type="Proteomes" id="UP000032633">
    <property type="component" value="Chromosome"/>
</dbReference>
<name>A0A0D5NGT0_9BACL</name>
<dbReference type="PATRIC" id="fig|1126833.4.peg.1705"/>
<feature type="transmembrane region" description="Helical" evidence="5">
    <location>
        <begin position="53"/>
        <end position="70"/>
    </location>
</feature>
<dbReference type="PANTHER" id="PTHR43427">
    <property type="entry name" value="CHLORIDE CHANNEL PROTEIN CLC-E"/>
    <property type="match status" value="1"/>
</dbReference>
<dbReference type="PANTHER" id="PTHR43427:SF12">
    <property type="entry name" value="CHLORIDE TRANSPORTER"/>
    <property type="match status" value="1"/>
</dbReference>
<dbReference type="SUPFAM" id="SSF81340">
    <property type="entry name" value="Clc chloride channel"/>
    <property type="match status" value="1"/>
</dbReference>
<dbReference type="Pfam" id="PF00654">
    <property type="entry name" value="Voltage_CLC"/>
    <property type="match status" value="1"/>
</dbReference>
<evidence type="ECO:0000313" key="7">
    <source>
        <dbReference type="Proteomes" id="UP000032633"/>
    </source>
</evidence>
<evidence type="ECO:0000256" key="5">
    <source>
        <dbReference type="SAM" id="Phobius"/>
    </source>
</evidence>
<feature type="transmembrane region" description="Helical" evidence="5">
    <location>
        <begin position="146"/>
        <end position="171"/>
    </location>
</feature>
<keyword evidence="3 5" id="KW-1133">Transmembrane helix</keyword>
<feature type="transmembrane region" description="Helical" evidence="5">
    <location>
        <begin position="378"/>
        <end position="398"/>
    </location>
</feature>
<feature type="transmembrane region" description="Helical" evidence="5">
    <location>
        <begin position="258"/>
        <end position="276"/>
    </location>
</feature>
<feature type="transmembrane region" description="Helical" evidence="5">
    <location>
        <begin position="213"/>
        <end position="238"/>
    </location>
</feature>
<gene>
    <name evidence="6" type="ORF">VN24_07745</name>
</gene>
<dbReference type="InterPro" id="IPR001807">
    <property type="entry name" value="ClC"/>
</dbReference>
<keyword evidence="4 5" id="KW-0472">Membrane</keyword>
<dbReference type="InterPro" id="IPR014743">
    <property type="entry name" value="Cl-channel_core"/>
</dbReference>
<feature type="transmembrane region" description="Helical" evidence="5">
    <location>
        <begin position="347"/>
        <end position="372"/>
    </location>
</feature>
<dbReference type="OrthoDB" id="9767361at2"/>
<evidence type="ECO:0000256" key="3">
    <source>
        <dbReference type="ARBA" id="ARBA00022989"/>
    </source>
</evidence>
<dbReference type="HOGENOM" id="CLU_015263_1_1_9"/>
<evidence type="ECO:0000313" key="6">
    <source>
        <dbReference type="EMBL" id="AJY74486.1"/>
    </source>
</evidence>
<organism evidence="6 7">
    <name type="scientific">Paenibacillus beijingensis</name>
    <dbReference type="NCBI Taxonomy" id="1126833"/>
    <lineage>
        <taxon>Bacteria</taxon>
        <taxon>Bacillati</taxon>
        <taxon>Bacillota</taxon>
        <taxon>Bacilli</taxon>
        <taxon>Bacillales</taxon>
        <taxon>Paenibacillaceae</taxon>
        <taxon>Paenibacillus</taxon>
    </lineage>
</organism>
<reference evidence="7" key="2">
    <citation type="submission" date="2015-03" db="EMBL/GenBank/DDBJ databases">
        <title>Genome sequence of Paenibacillus beijingensis strain DSM 24997T.</title>
        <authorList>
            <person name="Kwak Y."/>
            <person name="Shin J.-H."/>
        </authorList>
    </citation>
    <scope>NUCLEOTIDE SEQUENCE [LARGE SCALE GENOMIC DNA]</scope>
    <source>
        <strain evidence="7">DSM 24997</strain>
    </source>
</reference>
<dbReference type="EMBL" id="CP011058">
    <property type="protein sequence ID" value="AJY74486.1"/>
    <property type="molecule type" value="Genomic_DNA"/>
</dbReference>